<dbReference type="OrthoDB" id="3638740at2759"/>
<protein>
    <submittedName>
        <fullName evidence="2">Uncharacterized protein</fullName>
    </submittedName>
</protein>
<keyword evidence="1" id="KW-1133">Transmembrane helix</keyword>
<gene>
    <name evidence="2" type="ORF">SEPMUDRAFT_155364</name>
</gene>
<keyword evidence="1" id="KW-0472">Membrane</keyword>
<feature type="transmembrane region" description="Helical" evidence="1">
    <location>
        <begin position="30"/>
        <end position="49"/>
    </location>
</feature>
<reference evidence="2 3" key="1">
    <citation type="journal article" date="2012" name="PLoS Pathog.">
        <title>Diverse lifestyles and strategies of plant pathogenesis encoded in the genomes of eighteen Dothideomycetes fungi.</title>
        <authorList>
            <person name="Ohm R.A."/>
            <person name="Feau N."/>
            <person name="Henrissat B."/>
            <person name="Schoch C.L."/>
            <person name="Horwitz B.A."/>
            <person name="Barry K.W."/>
            <person name="Condon B.J."/>
            <person name="Copeland A.C."/>
            <person name="Dhillon B."/>
            <person name="Glaser F."/>
            <person name="Hesse C.N."/>
            <person name="Kosti I."/>
            <person name="LaButti K."/>
            <person name="Lindquist E.A."/>
            <person name="Lucas S."/>
            <person name="Salamov A.A."/>
            <person name="Bradshaw R.E."/>
            <person name="Ciuffetti L."/>
            <person name="Hamelin R.C."/>
            <person name="Kema G.H.J."/>
            <person name="Lawrence C."/>
            <person name="Scott J.A."/>
            <person name="Spatafora J.W."/>
            <person name="Turgeon B.G."/>
            <person name="de Wit P.J.G.M."/>
            <person name="Zhong S."/>
            <person name="Goodwin S.B."/>
            <person name="Grigoriev I.V."/>
        </authorList>
    </citation>
    <scope>NUCLEOTIDE SEQUENCE [LARGE SCALE GENOMIC DNA]</scope>
    <source>
        <strain evidence="2 3">SO2202</strain>
    </source>
</reference>
<dbReference type="RefSeq" id="XP_016762824.1">
    <property type="nucleotide sequence ID" value="XM_016907614.1"/>
</dbReference>
<accession>M3CLN2</accession>
<keyword evidence="3" id="KW-1185">Reference proteome</keyword>
<proteinExistence type="predicted"/>
<feature type="transmembrane region" description="Helical" evidence="1">
    <location>
        <begin position="61"/>
        <end position="78"/>
    </location>
</feature>
<dbReference type="AlphaFoldDB" id="M3CLN2"/>
<dbReference type="HOGENOM" id="CLU_1897121_0_0_1"/>
<evidence type="ECO:0000313" key="3">
    <source>
        <dbReference type="Proteomes" id="UP000016931"/>
    </source>
</evidence>
<dbReference type="GeneID" id="27904751"/>
<evidence type="ECO:0000313" key="2">
    <source>
        <dbReference type="EMBL" id="EMF14703.1"/>
    </source>
</evidence>
<organism evidence="2 3">
    <name type="scientific">Sphaerulina musiva (strain SO2202)</name>
    <name type="common">Poplar stem canker fungus</name>
    <name type="synonym">Septoria musiva</name>
    <dbReference type="NCBI Taxonomy" id="692275"/>
    <lineage>
        <taxon>Eukaryota</taxon>
        <taxon>Fungi</taxon>
        <taxon>Dikarya</taxon>
        <taxon>Ascomycota</taxon>
        <taxon>Pezizomycotina</taxon>
        <taxon>Dothideomycetes</taxon>
        <taxon>Dothideomycetidae</taxon>
        <taxon>Mycosphaerellales</taxon>
        <taxon>Mycosphaerellaceae</taxon>
        <taxon>Sphaerulina</taxon>
    </lineage>
</organism>
<feature type="transmembrane region" description="Helical" evidence="1">
    <location>
        <begin position="84"/>
        <end position="104"/>
    </location>
</feature>
<dbReference type="Proteomes" id="UP000016931">
    <property type="component" value="Unassembled WGS sequence"/>
</dbReference>
<evidence type="ECO:0000256" key="1">
    <source>
        <dbReference type="SAM" id="Phobius"/>
    </source>
</evidence>
<dbReference type="eggNOG" id="ENOG502R1D2">
    <property type="taxonomic scope" value="Eukaryota"/>
</dbReference>
<dbReference type="EMBL" id="KB456262">
    <property type="protein sequence ID" value="EMF14703.1"/>
    <property type="molecule type" value="Genomic_DNA"/>
</dbReference>
<keyword evidence="1" id="KW-0812">Transmembrane</keyword>
<sequence>MSLKLVALASLIEYVFVKPYLIPNQDNTDFIGYCLCMAFLAFFGQIFTNRLTAAQWEKTKWSGIYSGVLGYAWLLLGVKHENRQIHHLLVAKLAILGGVLVGAYTQKGKKDKYHGGGRLQAGGGSGPRVRTSKDIDSVRFIKPGQSGCCGMQNGFPVDN</sequence>
<name>M3CLN2_SPHMS</name>